<evidence type="ECO:0000313" key="1">
    <source>
        <dbReference type="EMBL" id="CAK1583831.1"/>
    </source>
</evidence>
<evidence type="ECO:0000313" key="2">
    <source>
        <dbReference type="Proteomes" id="UP001314205"/>
    </source>
</evidence>
<sequence>MVHAGNVEGFVPNSLLTYRAEIKSGDYHDNMNTENYLKWLKEKLIPNLPNDAVIVLDNAAYDYSTSEIPTSKSNKLDTQTCLNANNIYFEPSF</sequence>
<reference evidence="1 2" key="1">
    <citation type="submission" date="2023-11" db="EMBL/GenBank/DDBJ databases">
        <authorList>
            <person name="Hedman E."/>
            <person name="Englund M."/>
            <person name="Stromberg M."/>
            <person name="Nyberg Akerstrom W."/>
            <person name="Nylinder S."/>
            <person name="Jareborg N."/>
            <person name="Kallberg Y."/>
            <person name="Kronander E."/>
        </authorList>
    </citation>
    <scope>NUCLEOTIDE SEQUENCE [LARGE SCALE GENOMIC DNA]</scope>
</reference>
<gene>
    <name evidence="1" type="ORF">PARMNEM_LOCUS5180</name>
</gene>
<organism evidence="1 2">
    <name type="scientific">Parnassius mnemosyne</name>
    <name type="common">clouded apollo</name>
    <dbReference type="NCBI Taxonomy" id="213953"/>
    <lineage>
        <taxon>Eukaryota</taxon>
        <taxon>Metazoa</taxon>
        <taxon>Ecdysozoa</taxon>
        <taxon>Arthropoda</taxon>
        <taxon>Hexapoda</taxon>
        <taxon>Insecta</taxon>
        <taxon>Pterygota</taxon>
        <taxon>Neoptera</taxon>
        <taxon>Endopterygota</taxon>
        <taxon>Lepidoptera</taxon>
        <taxon>Glossata</taxon>
        <taxon>Ditrysia</taxon>
        <taxon>Papilionoidea</taxon>
        <taxon>Papilionidae</taxon>
        <taxon>Parnassiinae</taxon>
        <taxon>Parnassini</taxon>
        <taxon>Parnassius</taxon>
        <taxon>Driopa</taxon>
    </lineage>
</organism>
<comment type="caution">
    <text evidence="1">The sequence shown here is derived from an EMBL/GenBank/DDBJ whole genome shotgun (WGS) entry which is preliminary data.</text>
</comment>
<keyword evidence="2" id="KW-1185">Reference proteome</keyword>
<accession>A0AAV1KPX6</accession>
<dbReference type="GO" id="GO:0003676">
    <property type="term" value="F:nucleic acid binding"/>
    <property type="evidence" value="ECO:0007669"/>
    <property type="project" value="InterPro"/>
</dbReference>
<protein>
    <recommendedName>
        <fullName evidence="3">Tc1-like transposase DDE domain-containing protein</fullName>
    </recommendedName>
</protein>
<dbReference type="Proteomes" id="UP001314205">
    <property type="component" value="Unassembled WGS sequence"/>
</dbReference>
<dbReference type="InterPro" id="IPR036397">
    <property type="entry name" value="RNaseH_sf"/>
</dbReference>
<dbReference type="Gene3D" id="3.30.420.10">
    <property type="entry name" value="Ribonuclease H-like superfamily/Ribonuclease H"/>
    <property type="match status" value="1"/>
</dbReference>
<dbReference type="EMBL" id="CAVLGL010000057">
    <property type="protein sequence ID" value="CAK1583831.1"/>
    <property type="molecule type" value="Genomic_DNA"/>
</dbReference>
<dbReference type="AlphaFoldDB" id="A0AAV1KPX6"/>
<evidence type="ECO:0008006" key="3">
    <source>
        <dbReference type="Google" id="ProtNLM"/>
    </source>
</evidence>
<proteinExistence type="predicted"/>
<name>A0AAV1KPX6_9NEOP</name>